<comment type="similarity">
    <text evidence="4">Belongs to the pectinesterase family.</text>
</comment>
<evidence type="ECO:0000256" key="6">
    <source>
        <dbReference type="ARBA" id="ARBA00022525"/>
    </source>
</evidence>
<dbReference type="GO" id="GO:0030599">
    <property type="term" value="F:pectinesterase activity"/>
    <property type="evidence" value="ECO:0007669"/>
    <property type="project" value="UniProtKB-EC"/>
</dbReference>
<dbReference type="EC" id="3.1.1.11" evidence="5"/>
<organism evidence="13 14">
    <name type="scientific">Aspergillus oryzae</name>
    <name type="common">Yellow koji mold</name>
    <dbReference type="NCBI Taxonomy" id="5062"/>
    <lineage>
        <taxon>Eukaryota</taxon>
        <taxon>Fungi</taxon>
        <taxon>Dikarya</taxon>
        <taxon>Ascomycota</taxon>
        <taxon>Pezizomycotina</taxon>
        <taxon>Eurotiomycetes</taxon>
        <taxon>Eurotiomycetidae</taxon>
        <taxon>Eurotiales</taxon>
        <taxon>Aspergillaceae</taxon>
        <taxon>Aspergillus</taxon>
        <taxon>Aspergillus subgen. Circumdati</taxon>
    </lineage>
</organism>
<feature type="domain" description="Pectinesterase catalytic" evidence="12">
    <location>
        <begin position="44"/>
        <end position="155"/>
    </location>
</feature>
<feature type="domain" description="Pectinesterase catalytic" evidence="12">
    <location>
        <begin position="162"/>
        <end position="278"/>
    </location>
</feature>
<comment type="function">
    <text evidence="1">Involved in maceration and soft-rotting of plant tissue.</text>
</comment>
<comment type="pathway">
    <text evidence="3">Glycan metabolism; pectin degradation; 2-dehydro-3-deoxy-D-gluconate from pectin: step 1/5.</text>
</comment>
<comment type="subcellular location">
    <subcellularLocation>
        <location evidence="2">Secreted</location>
    </subcellularLocation>
</comment>
<comment type="caution">
    <text evidence="13">The sequence shown here is derived from an EMBL/GenBank/DDBJ whole genome shotgun (WGS) entry which is preliminary data.</text>
</comment>
<dbReference type="EMBL" id="BSYA01000095">
    <property type="protein sequence ID" value="GMG32102.1"/>
    <property type="molecule type" value="Genomic_DNA"/>
</dbReference>
<dbReference type="Pfam" id="PF01095">
    <property type="entry name" value="Pectinesterase"/>
    <property type="match status" value="2"/>
</dbReference>
<keyword evidence="8" id="KW-0378">Hydrolase</keyword>
<keyword evidence="7 11" id="KW-0732">Signal</keyword>
<dbReference type="InterPro" id="IPR000070">
    <property type="entry name" value="Pectinesterase_cat"/>
</dbReference>
<proteinExistence type="inferred from homology"/>
<reference evidence="13" key="1">
    <citation type="submission" date="2023-04" db="EMBL/GenBank/DDBJ databases">
        <title>Aspergillus oryzae NBRC 4228.</title>
        <authorList>
            <person name="Ichikawa N."/>
            <person name="Sato H."/>
            <person name="Tonouchi N."/>
        </authorList>
    </citation>
    <scope>NUCLEOTIDE SEQUENCE</scope>
    <source>
        <strain evidence="13">NBRC 4228</strain>
    </source>
</reference>
<accession>A0AAN4YLY9</accession>
<evidence type="ECO:0000256" key="10">
    <source>
        <dbReference type="ARBA" id="ARBA00042203"/>
    </source>
</evidence>
<dbReference type="PANTHER" id="PTHR31321:SF57">
    <property type="entry name" value="PECTINESTERASE 53-RELATED"/>
    <property type="match status" value="1"/>
</dbReference>
<dbReference type="GO" id="GO:0042545">
    <property type="term" value="P:cell wall modification"/>
    <property type="evidence" value="ECO:0007669"/>
    <property type="project" value="InterPro"/>
</dbReference>
<evidence type="ECO:0000256" key="11">
    <source>
        <dbReference type="SAM" id="SignalP"/>
    </source>
</evidence>
<dbReference type="Gene3D" id="2.160.20.10">
    <property type="entry name" value="Single-stranded right-handed beta-helix, Pectin lyase-like"/>
    <property type="match status" value="2"/>
</dbReference>
<evidence type="ECO:0000259" key="12">
    <source>
        <dbReference type="Pfam" id="PF01095"/>
    </source>
</evidence>
<keyword evidence="6" id="KW-0964">Secreted</keyword>
<protein>
    <recommendedName>
        <fullName evidence="5">pectinesterase</fullName>
        <ecNumber evidence="5">3.1.1.11</ecNumber>
    </recommendedName>
    <alternativeName>
        <fullName evidence="10">Pectin methylesterase A</fullName>
    </alternativeName>
</protein>
<evidence type="ECO:0000256" key="8">
    <source>
        <dbReference type="ARBA" id="ARBA00022801"/>
    </source>
</evidence>
<evidence type="ECO:0000256" key="2">
    <source>
        <dbReference type="ARBA" id="ARBA00004613"/>
    </source>
</evidence>
<dbReference type="GO" id="GO:0045490">
    <property type="term" value="P:pectin catabolic process"/>
    <property type="evidence" value="ECO:0007669"/>
    <property type="project" value="TreeGrafter"/>
</dbReference>
<dbReference type="PANTHER" id="PTHR31321">
    <property type="entry name" value="ACYL-COA THIOESTER HYDROLASE YBHC-RELATED"/>
    <property type="match status" value="1"/>
</dbReference>
<dbReference type="Proteomes" id="UP001165205">
    <property type="component" value="Unassembled WGS sequence"/>
</dbReference>
<gene>
    <name evidence="13" type="ORF">Aory04_000786600</name>
</gene>
<name>A0AAN4YLY9_ASPOZ</name>
<keyword evidence="9" id="KW-0063">Aspartyl esterase</keyword>
<evidence type="ECO:0000256" key="3">
    <source>
        <dbReference type="ARBA" id="ARBA00005184"/>
    </source>
</evidence>
<evidence type="ECO:0000256" key="7">
    <source>
        <dbReference type="ARBA" id="ARBA00022729"/>
    </source>
</evidence>
<evidence type="ECO:0000256" key="5">
    <source>
        <dbReference type="ARBA" id="ARBA00013229"/>
    </source>
</evidence>
<dbReference type="InterPro" id="IPR011050">
    <property type="entry name" value="Pectin_lyase_fold/virulence"/>
</dbReference>
<evidence type="ECO:0000256" key="4">
    <source>
        <dbReference type="ARBA" id="ARBA00008891"/>
    </source>
</evidence>
<dbReference type="AlphaFoldDB" id="A0AAN4YLY9"/>
<dbReference type="GO" id="GO:0005576">
    <property type="term" value="C:extracellular region"/>
    <property type="evidence" value="ECO:0007669"/>
    <property type="project" value="UniProtKB-SubCell"/>
</dbReference>
<evidence type="ECO:0000313" key="13">
    <source>
        <dbReference type="EMBL" id="GMG32102.1"/>
    </source>
</evidence>
<evidence type="ECO:0000256" key="9">
    <source>
        <dbReference type="ARBA" id="ARBA00023085"/>
    </source>
</evidence>
<feature type="signal peptide" evidence="11">
    <location>
        <begin position="1"/>
        <end position="18"/>
    </location>
</feature>
<dbReference type="SUPFAM" id="SSF51126">
    <property type="entry name" value="Pectin lyase-like"/>
    <property type="match status" value="1"/>
</dbReference>
<evidence type="ECO:0000256" key="1">
    <source>
        <dbReference type="ARBA" id="ARBA00003252"/>
    </source>
</evidence>
<dbReference type="InterPro" id="IPR012334">
    <property type="entry name" value="Pectin_lyas_fold"/>
</dbReference>
<sequence length="303" mass="32061">MYRFLVSLLGLVAGTTYAAPVPEVSSMNAVRNGPPPGCLTVGPAGQHHTVGAALSALGSSPSPACIYIAQGTYKEKVVINYKGALTLYGETSDTSSYKGNAVTITHTISSDDAGTLDDSATLQVKSNDFKMYNINVVNGYGPGKQALARITSQCDAFLTTGTGSVDYIFGGGSAWFHQCDIRSTAPGYITASGREKADNSWLAFDHCTISGASGVNLKEKVFLGRPWRPLARVIYQNSDLSDVVSPKGWSPMAKGATPLFYEFKNTGAGSNTSKREFLSPIAAAVTRESVLGNDAAQWVDARY</sequence>
<evidence type="ECO:0000313" key="14">
    <source>
        <dbReference type="Proteomes" id="UP001165205"/>
    </source>
</evidence>
<feature type="chain" id="PRO_5042972928" description="pectinesterase" evidence="11">
    <location>
        <begin position="19"/>
        <end position="303"/>
    </location>
</feature>